<comment type="caution">
    <text evidence="6">The sequence shown here is derived from an EMBL/GenBank/DDBJ whole genome shotgun (WGS) entry which is preliminary data.</text>
</comment>
<evidence type="ECO:0008006" key="7">
    <source>
        <dbReference type="Google" id="ProtNLM"/>
    </source>
</evidence>
<gene>
    <name evidence="6" type="ORF">S01H1_34401</name>
</gene>
<feature type="non-terminal residue" evidence="6">
    <location>
        <position position="211"/>
    </location>
</feature>
<keyword evidence="2 5" id="KW-0812">Transmembrane</keyword>
<comment type="subcellular location">
    <subcellularLocation>
        <location evidence="1">Membrane</location>
        <topology evidence="1">Multi-pass membrane protein</topology>
    </subcellularLocation>
</comment>
<feature type="transmembrane region" description="Helical" evidence="5">
    <location>
        <begin position="41"/>
        <end position="62"/>
    </location>
</feature>
<feature type="transmembrane region" description="Helical" evidence="5">
    <location>
        <begin position="173"/>
        <end position="206"/>
    </location>
</feature>
<evidence type="ECO:0000256" key="3">
    <source>
        <dbReference type="ARBA" id="ARBA00022989"/>
    </source>
</evidence>
<protein>
    <recommendedName>
        <fullName evidence="7">Membrane transporter protein</fullName>
    </recommendedName>
</protein>
<organism evidence="6">
    <name type="scientific">marine sediment metagenome</name>
    <dbReference type="NCBI Taxonomy" id="412755"/>
    <lineage>
        <taxon>unclassified sequences</taxon>
        <taxon>metagenomes</taxon>
        <taxon>ecological metagenomes</taxon>
    </lineage>
</organism>
<evidence type="ECO:0000256" key="4">
    <source>
        <dbReference type="ARBA" id="ARBA00023136"/>
    </source>
</evidence>
<name>X0VS43_9ZZZZ</name>
<feature type="transmembrane region" description="Helical" evidence="5">
    <location>
        <begin position="99"/>
        <end position="120"/>
    </location>
</feature>
<keyword evidence="3 5" id="KW-1133">Transmembrane helix</keyword>
<reference evidence="6" key="1">
    <citation type="journal article" date="2014" name="Front. Microbiol.">
        <title>High frequency of phylogenetically diverse reductive dehalogenase-homologous genes in deep subseafloor sedimentary metagenomes.</title>
        <authorList>
            <person name="Kawai M."/>
            <person name="Futagami T."/>
            <person name="Toyoda A."/>
            <person name="Takaki Y."/>
            <person name="Nishi S."/>
            <person name="Hori S."/>
            <person name="Arai W."/>
            <person name="Tsubouchi T."/>
            <person name="Morono Y."/>
            <person name="Uchiyama I."/>
            <person name="Ito T."/>
            <person name="Fujiyama A."/>
            <person name="Inagaki F."/>
            <person name="Takami H."/>
        </authorList>
    </citation>
    <scope>NUCLEOTIDE SEQUENCE</scope>
    <source>
        <strain evidence="6">Expedition CK06-06</strain>
    </source>
</reference>
<feature type="transmembrane region" description="Helical" evidence="5">
    <location>
        <begin position="6"/>
        <end position="29"/>
    </location>
</feature>
<keyword evidence="4 5" id="KW-0472">Membrane</keyword>
<evidence type="ECO:0000256" key="2">
    <source>
        <dbReference type="ARBA" id="ARBA00022692"/>
    </source>
</evidence>
<dbReference type="AlphaFoldDB" id="X0VS43"/>
<evidence type="ECO:0000313" key="6">
    <source>
        <dbReference type="EMBL" id="GAG03371.1"/>
    </source>
</evidence>
<evidence type="ECO:0000256" key="5">
    <source>
        <dbReference type="SAM" id="Phobius"/>
    </source>
</evidence>
<accession>X0VS43</accession>
<evidence type="ECO:0000256" key="1">
    <source>
        <dbReference type="ARBA" id="ARBA00004141"/>
    </source>
</evidence>
<dbReference type="EMBL" id="BARS01021416">
    <property type="protein sequence ID" value="GAG03371.1"/>
    <property type="molecule type" value="Genomic_DNA"/>
</dbReference>
<dbReference type="PANTHER" id="PTHR43483:SF3">
    <property type="entry name" value="MEMBRANE TRANSPORTER PROTEIN HI_0806-RELATED"/>
    <property type="match status" value="1"/>
</dbReference>
<proteinExistence type="predicted"/>
<sequence>MINPFLLLLLGFILGILTGFFGVGGGFLLTPALNILGFQMVYAIGTGFFTLMGKTLFAAIMHHRLGNLDLRLGITVGLFSIAGVELGKRLVLHLERLHLAGVYVRVAYIVLLVLISIFMLKENYHYWSTKQNEQKKKIPETQESRSAFTRLAYRIGLPPRVSLPHSGTDSISLWVIIASGMVIGFLSGFMGLGGGFIALPFLIYVIGVPTI</sequence>
<dbReference type="PANTHER" id="PTHR43483">
    <property type="entry name" value="MEMBRANE TRANSPORTER PROTEIN HI_0806-RELATED"/>
    <property type="match status" value="1"/>
</dbReference>
<dbReference type="GO" id="GO:0016020">
    <property type="term" value="C:membrane"/>
    <property type="evidence" value="ECO:0007669"/>
    <property type="project" value="UniProtKB-SubCell"/>
</dbReference>
<dbReference type="Pfam" id="PF01925">
    <property type="entry name" value="TauE"/>
    <property type="match status" value="1"/>
</dbReference>
<dbReference type="InterPro" id="IPR002781">
    <property type="entry name" value="TM_pro_TauE-like"/>
</dbReference>